<evidence type="ECO:0000313" key="9">
    <source>
        <dbReference type="Proteomes" id="UP000320244"/>
    </source>
</evidence>
<keyword evidence="3" id="KW-0645">Protease</keyword>
<dbReference type="Gene3D" id="3.40.50.1820">
    <property type="entry name" value="alpha/beta hydrolase"/>
    <property type="match status" value="1"/>
</dbReference>
<dbReference type="PRINTS" id="PR00862">
    <property type="entry name" value="PROLIGOPTASE"/>
</dbReference>
<dbReference type="EC" id="3.4.21.26" evidence="2"/>
<gene>
    <name evidence="8" type="ORF">FGL98_20435</name>
</gene>
<dbReference type="GO" id="GO:0004252">
    <property type="term" value="F:serine-type endopeptidase activity"/>
    <property type="evidence" value="ECO:0007669"/>
    <property type="project" value="UniProtKB-EC"/>
</dbReference>
<comment type="caution">
    <text evidence="8">The sequence shown here is derived from an EMBL/GenBank/DDBJ whole genome shotgun (WGS) entry which is preliminary data.</text>
</comment>
<dbReference type="Pfam" id="PF00326">
    <property type="entry name" value="Peptidase_S9"/>
    <property type="match status" value="1"/>
</dbReference>
<protein>
    <recommendedName>
        <fullName evidence="2">prolyl oligopeptidase</fullName>
        <ecNumber evidence="2">3.4.21.26</ecNumber>
    </recommendedName>
</protein>
<name>A0A563DTW6_9MICO</name>
<dbReference type="SUPFAM" id="SSF50993">
    <property type="entry name" value="Peptidase/esterase 'gauge' domain"/>
    <property type="match status" value="1"/>
</dbReference>
<comment type="catalytic activity">
    <reaction evidence="1">
        <text>Hydrolysis of Pro-|-Xaa &gt;&gt; Ala-|-Xaa in oligopeptides.</text>
        <dbReference type="EC" id="3.4.21.26"/>
    </reaction>
</comment>
<sequence length="705" mass="76984">MSTMPSGKPPAYPPTPLDNTVDELAGVTFPDGLRWLEGNNDRVSSWDDAQNSLSTQYLESWPDRWATQRLLDQLVTSRFGGVPVRGGETWFRKGSDADTDHGRLECGPSAQGPWRTLVDPAVLPVDGVLNIEWFSPSPDGQIIAYGLTTDGSERNRIVLLNVESGEELPDKIEQLVNDSWTGGVVWLPDSNGFFFTARDETHRDQFRNAIFFHRLGALPPSAPEPIQLTDGLASYAIAQVSPTAQVVVAVGLFQPVPRYRRDLNNGESWTPFVTDVDGTVIGQIVGDEYIAVTDCGAPRSRLVGIPLASRTPNDPHSWREIVPESTAVLRRVTAVGDVLYLTELVDTFSRVRMISLNGEPLGELTLPGDGVVAEPPFPLMQAMPTGYPDEFIFAFSTLTSSWGTYRHGLKSNAVHVIDPPAVSLAELSVESREAVSVDGTRIPYHVVARADATPAGRPRPALMYGYGGFGVPWAPQYTGPLSAFALSGGLYVHTHLRGGGEFGRNWWNSGRFEHKQRGYDDLYAIAEDLISRGDTEPSMLAVTGGSGGGLMTGVAITQRPDLWSVAVPQKPFLDIVGGCREPYGRDIVVGEFGRIDAPDDVRRMATFSPCQLVVADTEYPAIFVDAGQTDTRCPAWHARKFVARLQATNSRRPVLLRVWRDVGHGWSNGRLEAVAQATDWLSFIFCELGMRPATADGTSNLNRPG</sequence>
<dbReference type="Pfam" id="PF02897">
    <property type="entry name" value="Peptidase_S9_N"/>
    <property type="match status" value="1"/>
</dbReference>
<organism evidence="8 9">
    <name type="scientific">Leekyejoonella antrihumi</name>
    <dbReference type="NCBI Taxonomy" id="1660198"/>
    <lineage>
        <taxon>Bacteria</taxon>
        <taxon>Bacillati</taxon>
        <taxon>Actinomycetota</taxon>
        <taxon>Actinomycetes</taxon>
        <taxon>Micrococcales</taxon>
        <taxon>Dermacoccaceae</taxon>
        <taxon>Leekyejoonella</taxon>
    </lineage>
</organism>
<reference evidence="8 9" key="1">
    <citation type="submission" date="2019-05" db="EMBL/GenBank/DDBJ databases">
        <authorList>
            <person name="Lee S.D."/>
        </authorList>
    </citation>
    <scope>NUCLEOTIDE SEQUENCE [LARGE SCALE GENOMIC DNA]</scope>
    <source>
        <strain evidence="8 9">C5-26</strain>
    </source>
</reference>
<dbReference type="PANTHER" id="PTHR42881">
    <property type="entry name" value="PROLYL ENDOPEPTIDASE"/>
    <property type="match status" value="1"/>
</dbReference>
<evidence type="ECO:0000256" key="5">
    <source>
        <dbReference type="ARBA" id="ARBA00022825"/>
    </source>
</evidence>
<dbReference type="InterPro" id="IPR002470">
    <property type="entry name" value="Peptidase_S9A"/>
</dbReference>
<feature type="domain" description="Peptidase S9 prolyl oligopeptidase catalytic" evidence="6">
    <location>
        <begin position="482"/>
        <end position="684"/>
    </location>
</feature>
<dbReference type="InterPro" id="IPR029058">
    <property type="entry name" value="AB_hydrolase_fold"/>
</dbReference>
<keyword evidence="9" id="KW-1185">Reference proteome</keyword>
<dbReference type="Gene3D" id="2.130.10.120">
    <property type="entry name" value="Prolyl oligopeptidase, N-terminal domain"/>
    <property type="match status" value="1"/>
</dbReference>
<dbReference type="GO" id="GO:0070012">
    <property type="term" value="F:oligopeptidase activity"/>
    <property type="evidence" value="ECO:0007669"/>
    <property type="project" value="TreeGrafter"/>
</dbReference>
<dbReference type="AlphaFoldDB" id="A0A563DTW6"/>
<proteinExistence type="predicted"/>
<dbReference type="GO" id="GO:0006508">
    <property type="term" value="P:proteolysis"/>
    <property type="evidence" value="ECO:0007669"/>
    <property type="project" value="UniProtKB-KW"/>
</dbReference>
<reference evidence="8 9" key="2">
    <citation type="submission" date="2019-08" db="EMBL/GenBank/DDBJ databases">
        <title>Jejuicoccus antrihumi gen. nov., sp. nov., a new member of the family Dermacoccaceae isolated from a cave.</title>
        <authorList>
            <person name="Schumann P."/>
            <person name="Kim I.S."/>
        </authorList>
    </citation>
    <scope>NUCLEOTIDE SEQUENCE [LARGE SCALE GENOMIC DNA]</scope>
    <source>
        <strain evidence="8 9">C5-26</strain>
    </source>
</reference>
<evidence type="ECO:0000259" key="6">
    <source>
        <dbReference type="Pfam" id="PF00326"/>
    </source>
</evidence>
<accession>A0A563DTW6</accession>
<evidence type="ECO:0000256" key="2">
    <source>
        <dbReference type="ARBA" id="ARBA00011897"/>
    </source>
</evidence>
<evidence type="ECO:0000256" key="4">
    <source>
        <dbReference type="ARBA" id="ARBA00022801"/>
    </source>
</evidence>
<evidence type="ECO:0000256" key="1">
    <source>
        <dbReference type="ARBA" id="ARBA00001070"/>
    </source>
</evidence>
<dbReference type="Proteomes" id="UP000320244">
    <property type="component" value="Unassembled WGS sequence"/>
</dbReference>
<dbReference type="OrthoDB" id="9801421at2"/>
<keyword evidence="5" id="KW-0720">Serine protease</keyword>
<dbReference type="GO" id="GO:0005829">
    <property type="term" value="C:cytosol"/>
    <property type="evidence" value="ECO:0007669"/>
    <property type="project" value="TreeGrafter"/>
</dbReference>
<dbReference type="InterPro" id="IPR023302">
    <property type="entry name" value="Pept_S9A_N"/>
</dbReference>
<keyword evidence="4" id="KW-0378">Hydrolase</keyword>
<feature type="domain" description="Peptidase S9A N-terminal" evidence="7">
    <location>
        <begin position="13"/>
        <end position="373"/>
    </location>
</feature>
<dbReference type="PANTHER" id="PTHR42881:SF2">
    <property type="entry name" value="PROLYL ENDOPEPTIDASE"/>
    <property type="match status" value="1"/>
</dbReference>
<dbReference type="InterPro" id="IPR051167">
    <property type="entry name" value="Prolyl_oligopep/macrocyclase"/>
</dbReference>
<dbReference type="InterPro" id="IPR001375">
    <property type="entry name" value="Peptidase_S9_cat"/>
</dbReference>
<evidence type="ECO:0000256" key="3">
    <source>
        <dbReference type="ARBA" id="ARBA00022670"/>
    </source>
</evidence>
<dbReference type="EMBL" id="VCQV01000037">
    <property type="protein sequence ID" value="TWP33695.1"/>
    <property type="molecule type" value="Genomic_DNA"/>
</dbReference>
<evidence type="ECO:0000259" key="7">
    <source>
        <dbReference type="Pfam" id="PF02897"/>
    </source>
</evidence>
<dbReference type="SUPFAM" id="SSF53474">
    <property type="entry name" value="alpha/beta-Hydrolases"/>
    <property type="match status" value="1"/>
</dbReference>
<evidence type="ECO:0000313" key="8">
    <source>
        <dbReference type="EMBL" id="TWP33695.1"/>
    </source>
</evidence>